<sequence>LRSSSSLLRWAPLSLPLQFETRHRFFPDPADLLLVLRLHGDASLFLDHLHLLQAELHVLAAVAVVSQSEQLLQVRVSKQLFNPMIECDCRCAIAEQLSLETPAQAAEVHVQVGGERLRQSGCEQSLRELGKEWEARRRVAGEAEPPRPV</sequence>
<name>A0A1I8JHJ0_9PLAT</name>
<accession>A0A1I8JHJ0</accession>
<dbReference type="AlphaFoldDB" id="A0A1I8JHJ0"/>
<proteinExistence type="predicted"/>
<keyword evidence="1" id="KW-1185">Reference proteome</keyword>
<protein>
    <submittedName>
        <fullName evidence="2">SHSP domain-containing protein</fullName>
    </submittedName>
</protein>
<organism evidence="1 2">
    <name type="scientific">Macrostomum lignano</name>
    <dbReference type="NCBI Taxonomy" id="282301"/>
    <lineage>
        <taxon>Eukaryota</taxon>
        <taxon>Metazoa</taxon>
        <taxon>Spiralia</taxon>
        <taxon>Lophotrochozoa</taxon>
        <taxon>Platyhelminthes</taxon>
        <taxon>Rhabditophora</taxon>
        <taxon>Macrostomorpha</taxon>
        <taxon>Macrostomida</taxon>
        <taxon>Macrostomidae</taxon>
        <taxon>Macrostomum</taxon>
    </lineage>
</organism>
<evidence type="ECO:0000313" key="2">
    <source>
        <dbReference type="WBParaSite" id="maker-uti_cns_0047900-snap-gene-0.5-mRNA-1"/>
    </source>
</evidence>
<dbReference type="WBParaSite" id="maker-uti_cns_0047900-snap-gene-0.5-mRNA-1">
    <property type="protein sequence ID" value="maker-uti_cns_0047900-snap-gene-0.5-mRNA-1"/>
    <property type="gene ID" value="maker-uti_cns_0047900-snap-gene-0.5"/>
</dbReference>
<dbReference type="Proteomes" id="UP000095280">
    <property type="component" value="Unplaced"/>
</dbReference>
<reference evidence="2" key="1">
    <citation type="submission" date="2016-11" db="UniProtKB">
        <authorList>
            <consortium name="WormBaseParasite"/>
        </authorList>
    </citation>
    <scope>IDENTIFICATION</scope>
</reference>
<evidence type="ECO:0000313" key="1">
    <source>
        <dbReference type="Proteomes" id="UP000095280"/>
    </source>
</evidence>